<evidence type="ECO:0000313" key="2">
    <source>
        <dbReference type="EMBL" id="HIQ79324.1"/>
    </source>
</evidence>
<comment type="caution">
    <text evidence="2">The sequence shown here is derived from an EMBL/GenBank/DDBJ whole genome shotgun (WGS) entry which is preliminary data.</text>
</comment>
<keyword evidence="1" id="KW-0472">Membrane</keyword>
<reference evidence="2" key="1">
    <citation type="submission" date="2020-10" db="EMBL/GenBank/DDBJ databases">
        <authorList>
            <person name="Gilroy R."/>
        </authorList>
    </citation>
    <scope>NUCLEOTIDE SEQUENCE</scope>
    <source>
        <strain evidence="2">ChiBcolR7-354</strain>
    </source>
</reference>
<protein>
    <recommendedName>
        <fullName evidence="4">Transmembrane protein</fullName>
    </recommendedName>
</protein>
<name>A0A9D1CTQ4_9FIRM</name>
<evidence type="ECO:0000313" key="3">
    <source>
        <dbReference type="Proteomes" id="UP000824262"/>
    </source>
</evidence>
<keyword evidence="1" id="KW-1133">Transmembrane helix</keyword>
<dbReference type="EMBL" id="DVGA01000096">
    <property type="protein sequence ID" value="HIQ79324.1"/>
    <property type="molecule type" value="Genomic_DNA"/>
</dbReference>
<organism evidence="2 3">
    <name type="scientific">Candidatus Scatomorpha intestinavium</name>
    <dbReference type="NCBI Taxonomy" id="2840922"/>
    <lineage>
        <taxon>Bacteria</taxon>
        <taxon>Bacillati</taxon>
        <taxon>Bacillota</taxon>
        <taxon>Clostridia</taxon>
        <taxon>Eubacteriales</taxon>
        <taxon>Candidatus Scatomorpha</taxon>
    </lineage>
</organism>
<dbReference type="AlphaFoldDB" id="A0A9D1CTQ4"/>
<feature type="transmembrane region" description="Helical" evidence="1">
    <location>
        <begin position="80"/>
        <end position="100"/>
    </location>
</feature>
<accession>A0A9D1CTQ4</accession>
<keyword evidence="1" id="KW-0812">Transmembrane</keyword>
<evidence type="ECO:0000256" key="1">
    <source>
        <dbReference type="SAM" id="Phobius"/>
    </source>
</evidence>
<dbReference type="Proteomes" id="UP000824262">
    <property type="component" value="Unassembled WGS sequence"/>
</dbReference>
<proteinExistence type="predicted"/>
<evidence type="ECO:0008006" key="4">
    <source>
        <dbReference type="Google" id="ProtNLM"/>
    </source>
</evidence>
<feature type="transmembrane region" description="Helical" evidence="1">
    <location>
        <begin position="49"/>
        <end position="74"/>
    </location>
</feature>
<reference evidence="2" key="2">
    <citation type="journal article" date="2021" name="PeerJ">
        <title>Extensive microbial diversity within the chicken gut microbiome revealed by metagenomics and culture.</title>
        <authorList>
            <person name="Gilroy R."/>
            <person name="Ravi A."/>
            <person name="Getino M."/>
            <person name="Pursley I."/>
            <person name="Horton D.L."/>
            <person name="Alikhan N.F."/>
            <person name="Baker D."/>
            <person name="Gharbi K."/>
            <person name="Hall N."/>
            <person name="Watson M."/>
            <person name="Adriaenssens E.M."/>
            <person name="Foster-Nyarko E."/>
            <person name="Jarju S."/>
            <person name="Secka A."/>
            <person name="Antonio M."/>
            <person name="Oren A."/>
            <person name="Chaudhuri R.R."/>
            <person name="La Ragione R."/>
            <person name="Hildebrand F."/>
            <person name="Pallen M.J."/>
        </authorList>
    </citation>
    <scope>NUCLEOTIDE SEQUENCE</scope>
    <source>
        <strain evidence="2">ChiBcolR7-354</strain>
    </source>
</reference>
<gene>
    <name evidence="2" type="ORF">IAB77_08715</name>
</gene>
<sequence>MDANKDTFNYTYSAKQQREIESILEKYLPQEESKLEQLRRLDRKAAKKGTVVSVAVGIIGCLLMGVGMCCSMVWMGSYFIPGIIIGLSGIALVAAAYPIYSRITKAQRRKIAPEIIRLTDELTGK</sequence>